<evidence type="ECO:0000256" key="2">
    <source>
        <dbReference type="ARBA" id="ARBA00022448"/>
    </source>
</evidence>
<evidence type="ECO:0000256" key="8">
    <source>
        <dbReference type="SAM" id="Phobius"/>
    </source>
</evidence>
<dbReference type="GO" id="GO:0051260">
    <property type="term" value="P:protein homooligomerization"/>
    <property type="evidence" value="ECO:0007669"/>
    <property type="project" value="InterPro"/>
</dbReference>
<evidence type="ECO:0000256" key="4">
    <source>
        <dbReference type="ARBA" id="ARBA00022989"/>
    </source>
</evidence>
<comment type="subcellular location">
    <subcellularLocation>
        <location evidence="1">Membrane</location>
        <topology evidence="1">Multi-pass membrane protein</topology>
    </subcellularLocation>
</comment>
<dbReference type="PANTHER" id="PTHR11537:SF285">
    <property type="entry name" value="POTASSIUM VOLTAGE-GATED CHANNEL SUBFAMILY A MEMBER 1-LIKE"/>
    <property type="match status" value="1"/>
</dbReference>
<dbReference type="GO" id="GO:0001508">
    <property type="term" value="P:action potential"/>
    <property type="evidence" value="ECO:0007669"/>
    <property type="project" value="TreeGrafter"/>
</dbReference>
<dbReference type="SUPFAM" id="SSF54695">
    <property type="entry name" value="POZ domain"/>
    <property type="match status" value="1"/>
</dbReference>
<reference evidence="10" key="1">
    <citation type="submission" date="2021-02" db="EMBL/GenBank/DDBJ databases">
        <authorList>
            <person name="Nowell W R."/>
        </authorList>
    </citation>
    <scope>NUCLEOTIDE SEQUENCE</scope>
</reference>
<dbReference type="SUPFAM" id="SSF81324">
    <property type="entry name" value="Voltage-gated potassium channels"/>
    <property type="match status" value="1"/>
</dbReference>
<gene>
    <name evidence="10" type="ORF">FNK824_LOCUS20088</name>
</gene>
<proteinExistence type="predicted"/>
<evidence type="ECO:0000259" key="9">
    <source>
        <dbReference type="SMART" id="SM00225"/>
    </source>
</evidence>
<name>A0A819H3J0_9BILA</name>
<dbReference type="SMART" id="SM00225">
    <property type="entry name" value="BTB"/>
    <property type="match status" value="1"/>
</dbReference>
<keyword evidence="3 8" id="KW-0812">Transmembrane</keyword>
<dbReference type="InterPro" id="IPR028325">
    <property type="entry name" value="VG_K_chnl"/>
</dbReference>
<organism evidence="10 11">
    <name type="scientific">Rotaria sordida</name>
    <dbReference type="NCBI Taxonomy" id="392033"/>
    <lineage>
        <taxon>Eukaryota</taxon>
        <taxon>Metazoa</taxon>
        <taxon>Spiralia</taxon>
        <taxon>Gnathifera</taxon>
        <taxon>Rotifera</taxon>
        <taxon>Eurotatoria</taxon>
        <taxon>Bdelloidea</taxon>
        <taxon>Philodinida</taxon>
        <taxon>Philodinidae</taxon>
        <taxon>Rotaria</taxon>
    </lineage>
</organism>
<keyword evidence="6 8" id="KW-0472">Membrane</keyword>
<accession>A0A819H3J0</accession>
<dbReference type="PRINTS" id="PR00169">
    <property type="entry name" value="KCHANNEL"/>
</dbReference>
<dbReference type="InterPro" id="IPR003972">
    <property type="entry name" value="K_chnl_volt-dep_Kv1"/>
</dbReference>
<evidence type="ECO:0000256" key="6">
    <source>
        <dbReference type="ARBA" id="ARBA00023136"/>
    </source>
</evidence>
<keyword evidence="7" id="KW-0407">Ion channel</keyword>
<keyword evidence="2" id="KW-0813">Transport</keyword>
<dbReference type="PRINTS" id="PR01496">
    <property type="entry name" value="SHAKERCHANEL"/>
</dbReference>
<evidence type="ECO:0000256" key="3">
    <source>
        <dbReference type="ARBA" id="ARBA00022692"/>
    </source>
</evidence>
<dbReference type="PANTHER" id="PTHR11537">
    <property type="entry name" value="VOLTAGE-GATED POTASSIUM CHANNEL"/>
    <property type="match status" value="1"/>
</dbReference>
<protein>
    <recommendedName>
        <fullName evidence="9">BTB domain-containing protein</fullName>
    </recommendedName>
</protein>
<evidence type="ECO:0000313" key="11">
    <source>
        <dbReference type="Proteomes" id="UP000663874"/>
    </source>
</evidence>
<dbReference type="AlphaFoldDB" id="A0A819H3J0"/>
<dbReference type="FunFam" id="3.30.710.10:FF:000157">
    <property type="entry name" value="Potassium channel"/>
    <property type="match status" value="1"/>
</dbReference>
<dbReference type="Proteomes" id="UP000663874">
    <property type="component" value="Unassembled WGS sequence"/>
</dbReference>
<dbReference type="GO" id="GO:0005249">
    <property type="term" value="F:voltage-gated potassium channel activity"/>
    <property type="evidence" value="ECO:0007669"/>
    <property type="project" value="InterPro"/>
</dbReference>
<dbReference type="EMBL" id="CAJOBE010003624">
    <property type="protein sequence ID" value="CAF3891632.1"/>
    <property type="molecule type" value="Genomic_DNA"/>
</dbReference>
<dbReference type="InterPro" id="IPR000210">
    <property type="entry name" value="BTB/POZ_dom"/>
</dbReference>
<evidence type="ECO:0000313" key="10">
    <source>
        <dbReference type="EMBL" id="CAF3891632.1"/>
    </source>
</evidence>
<evidence type="ECO:0000256" key="5">
    <source>
        <dbReference type="ARBA" id="ARBA00023065"/>
    </source>
</evidence>
<keyword evidence="5" id="KW-0406">Ion transport</keyword>
<feature type="transmembrane region" description="Helical" evidence="8">
    <location>
        <begin position="188"/>
        <end position="209"/>
    </location>
</feature>
<comment type="caution">
    <text evidence="10">The sequence shown here is derived from an EMBL/GenBank/DDBJ whole genome shotgun (WGS) entry which is preliminary data.</text>
</comment>
<dbReference type="GO" id="GO:0008076">
    <property type="term" value="C:voltage-gated potassium channel complex"/>
    <property type="evidence" value="ECO:0007669"/>
    <property type="project" value="InterPro"/>
</dbReference>
<evidence type="ECO:0000256" key="7">
    <source>
        <dbReference type="ARBA" id="ARBA00023303"/>
    </source>
</evidence>
<dbReference type="InterPro" id="IPR011333">
    <property type="entry name" value="SKP1/BTB/POZ_sf"/>
</dbReference>
<feature type="domain" description="BTB" evidence="9">
    <location>
        <begin position="25"/>
        <end position="125"/>
    </location>
</feature>
<sequence length="283" mass="33099">MRDLAHQQIVETERRNGSMDSSLENRIIINISGVRFETFKSTLEVYPNTLLGNAKRRKYYYDNVLDEYFFDRHRGCFEAILYYYQSKGRLRRPNSVPLDTFLEEITFFDLGQDALAQVLKDENLKEVEKAQLPRNRCRRYIWATIEYPEFSFIAKLFNIISYGDIVPVTVLGRLTAVLCALTGVGTVVMMKVTVMIFTIVMAIFLINIINGNPVKRYSNHLFKSRLASLLEEKRHASFDDFLEVMEPKASKQKVYFHDEDERDENDYLQRNVRKVIGLADDPF</sequence>
<dbReference type="InterPro" id="IPR003131">
    <property type="entry name" value="T1-type_BTB"/>
</dbReference>
<keyword evidence="4 8" id="KW-1133">Transmembrane helix</keyword>
<dbReference type="Pfam" id="PF02214">
    <property type="entry name" value="BTB_2"/>
    <property type="match status" value="1"/>
</dbReference>
<evidence type="ECO:0000256" key="1">
    <source>
        <dbReference type="ARBA" id="ARBA00004141"/>
    </source>
</evidence>
<dbReference type="Gene3D" id="3.30.710.10">
    <property type="entry name" value="Potassium Channel Kv1.1, Chain A"/>
    <property type="match status" value="1"/>
</dbReference>